<keyword evidence="2 4" id="KW-0378">Hydrolase</keyword>
<protein>
    <submittedName>
        <fullName evidence="4">Choline-sulfatase</fullName>
        <ecNumber evidence="4">3.1.6.6</ecNumber>
    </submittedName>
</protein>
<dbReference type="SUPFAM" id="SSF53649">
    <property type="entry name" value="Alkaline phosphatase-like"/>
    <property type="match status" value="1"/>
</dbReference>
<sequence length="438" mass="46834">MIIMADQWAAHALGCAGSEIVQTPCLDALSGAGLRFNRAYTTFPLCVPARSSLVAGRYPHELGISGNAGVSGKTPGRSPESLGHWFTSAGYDCAYAGKWHAPGASAVEADGFDVVHPFGDLGLPEAADAWLGTRQQQEKPFLLFASFDNPHTICEYARGQHLPYGDVPPPASVRDAPPLPANFATPPASPQALTYERTQAEPSYGTSEFTADDWRLYRHTYARLIEWADGQIGSILDSLEAHGLADDTVVLFTSDHGDGDASHGWNQKTSLQEETVRIPLLMRGPGIGASQVSEQLVSLGVDLIPTLCGVAGINAPPGATGHDVLAQPRTSDDGVAIETAFGTGDKGSTLGRAFIGERYKYSVYSWGKYREQLVDLIADPGEMRNLAAESAFDEVLEDFRARLLAWCLETGDAAFLKKLVLPTGVDPAVRAGIYAIPY</sequence>
<name>A0A1R4EY50_9MICC</name>
<dbReference type="Gene3D" id="3.40.720.10">
    <property type="entry name" value="Alkaline Phosphatase, subunit A"/>
    <property type="match status" value="1"/>
</dbReference>
<dbReference type="GO" id="GO:0047753">
    <property type="term" value="F:choline-sulfatase activity"/>
    <property type="evidence" value="ECO:0007669"/>
    <property type="project" value="UniProtKB-EC"/>
</dbReference>
<dbReference type="AlphaFoldDB" id="A0A1R4EY50"/>
<gene>
    <name evidence="4" type="ORF">FM101_01335</name>
</gene>
<dbReference type="EC" id="3.1.6.6" evidence="4"/>
<dbReference type="PANTHER" id="PTHR45953">
    <property type="entry name" value="IDURONATE 2-SULFATASE"/>
    <property type="match status" value="1"/>
</dbReference>
<dbReference type="InterPro" id="IPR017850">
    <property type="entry name" value="Alkaline_phosphatase_core_sf"/>
</dbReference>
<dbReference type="Pfam" id="PF00884">
    <property type="entry name" value="Sulfatase"/>
    <property type="match status" value="1"/>
</dbReference>
<evidence type="ECO:0000313" key="4">
    <source>
        <dbReference type="EMBL" id="SJM48561.1"/>
    </source>
</evidence>
<accession>A0A1R4EY50</accession>
<evidence type="ECO:0000256" key="2">
    <source>
        <dbReference type="ARBA" id="ARBA00022801"/>
    </source>
</evidence>
<feature type="domain" description="Sulfatase N-terminal" evidence="3">
    <location>
        <begin position="2"/>
        <end position="313"/>
    </location>
</feature>
<keyword evidence="1" id="KW-0479">Metal-binding</keyword>
<evidence type="ECO:0000256" key="1">
    <source>
        <dbReference type="ARBA" id="ARBA00022723"/>
    </source>
</evidence>
<proteinExistence type="predicted"/>
<organism evidence="4 5">
    <name type="scientific">Arthrobacter rhombi</name>
    <dbReference type="NCBI Taxonomy" id="71253"/>
    <lineage>
        <taxon>Bacteria</taxon>
        <taxon>Bacillati</taxon>
        <taxon>Actinomycetota</taxon>
        <taxon>Actinomycetes</taxon>
        <taxon>Micrococcales</taxon>
        <taxon>Micrococcaceae</taxon>
        <taxon>Arthrobacter</taxon>
    </lineage>
</organism>
<dbReference type="GO" id="GO:0005737">
    <property type="term" value="C:cytoplasm"/>
    <property type="evidence" value="ECO:0007669"/>
    <property type="project" value="TreeGrafter"/>
</dbReference>
<evidence type="ECO:0000313" key="5">
    <source>
        <dbReference type="Proteomes" id="UP000195913"/>
    </source>
</evidence>
<dbReference type="EMBL" id="FUHW01000007">
    <property type="protein sequence ID" value="SJM48561.1"/>
    <property type="molecule type" value="Genomic_DNA"/>
</dbReference>
<evidence type="ECO:0000259" key="3">
    <source>
        <dbReference type="Pfam" id="PF00884"/>
    </source>
</evidence>
<dbReference type="InterPro" id="IPR000917">
    <property type="entry name" value="Sulfatase_N"/>
</dbReference>
<dbReference type="Proteomes" id="UP000195913">
    <property type="component" value="Unassembled WGS sequence"/>
</dbReference>
<dbReference type="PANTHER" id="PTHR45953:SF1">
    <property type="entry name" value="IDURONATE 2-SULFATASE"/>
    <property type="match status" value="1"/>
</dbReference>
<reference evidence="4 5" key="1">
    <citation type="submission" date="2017-02" db="EMBL/GenBank/DDBJ databases">
        <authorList>
            <person name="Peterson S.W."/>
        </authorList>
    </citation>
    <scope>NUCLEOTIDE SEQUENCE [LARGE SCALE GENOMIC DNA]</scope>
    <source>
        <strain evidence="4 5">B Ar 00.02</strain>
    </source>
</reference>
<keyword evidence="5" id="KW-1185">Reference proteome</keyword>
<dbReference type="GO" id="GO:0046872">
    <property type="term" value="F:metal ion binding"/>
    <property type="evidence" value="ECO:0007669"/>
    <property type="project" value="UniProtKB-KW"/>
</dbReference>